<dbReference type="PROSITE" id="PS00332">
    <property type="entry name" value="SOD_CU_ZN_2"/>
    <property type="match status" value="1"/>
</dbReference>
<dbReference type="EMBL" id="JQ003185">
    <property type="protein sequence ID" value="AFC35302.1"/>
    <property type="molecule type" value="mRNA"/>
</dbReference>
<evidence type="ECO:0000256" key="2">
    <source>
        <dbReference type="ARBA" id="ARBA00022723"/>
    </source>
</evidence>
<organism evidence="12">
    <name type="scientific">Antheraea pernyi</name>
    <name type="common">Chinese oak silk moth</name>
    <name type="synonym">Bombyx pernyi</name>
    <dbReference type="NCBI Taxonomy" id="7119"/>
    <lineage>
        <taxon>Eukaryota</taxon>
        <taxon>Metazoa</taxon>
        <taxon>Ecdysozoa</taxon>
        <taxon>Arthropoda</taxon>
        <taxon>Hexapoda</taxon>
        <taxon>Insecta</taxon>
        <taxon>Pterygota</taxon>
        <taxon>Neoptera</taxon>
        <taxon>Endopterygota</taxon>
        <taxon>Lepidoptera</taxon>
        <taxon>Glossata</taxon>
        <taxon>Ditrysia</taxon>
        <taxon>Bombycoidea</taxon>
        <taxon>Saturniidae</taxon>
        <taxon>Saturniinae</taxon>
        <taxon>Saturniini</taxon>
        <taxon>Antheraea</taxon>
    </lineage>
</organism>
<keyword evidence="6 9" id="KW-0186">Copper</keyword>
<dbReference type="InterPro" id="IPR001424">
    <property type="entry name" value="SOD_Cu_Zn_dom"/>
</dbReference>
<accession>H9BE67</accession>
<dbReference type="InterPro" id="IPR018152">
    <property type="entry name" value="SOD_Cu/Zn_BS"/>
</dbReference>
<dbReference type="PRINTS" id="PR00068">
    <property type="entry name" value="CUZNDISMTASE"/>
</dbReference>
<keyword evidence="7" id="KW-1015">Disulfide bond</keyword>
<comment type="catalytic activity">
    <reaction evidence="8 9">
        <text>2 superoxide + 2 H(+) = H2O2 + O2</text>
        <dbReference type="Rhea" id="RHEA:20696"/>
        <dbReference type="ChEBI" id="CHEBI:15378"/>
        <dbReference type="ChEBI" id="CHEBI:15379"/>
        <dbReference type="ChEBI" id="CHEBI:16240"/>
        <dbReference type="ChEBI" id="CHEBI:18421"/>
        <dbReference type="EC" id="1.15.1.1"/>
    </reaction>
</comment>
<comment type="cofactor">
    <cofactor evidence="9">
        <name>Cu cation</name>
        <dbReference type="ChEBI" id="CHEBI:23378"/>
    </cofactor>
    <text evidence="9">Binds 1 copper ion per subunit.</text>
</comment>
<reference evidence="12" key="1">
    <citation type="submission" date="2011-11" db="EMBL/GenBank/DDBJ databases">
        <authorList>
            <person name="Li F.J."/>
            <person name="Li W.L."/>
        </authorList>
    </citation>
    <scope>NUCLEOTIDE SEQUENCE</scope>
</reference>
<keyword evidence="5 9" id="KW-0560">Oxidoreductase</keyword>
<evidence type="ECO:0000313" key="12">
    <source>
        <dbReference type="EMBL" id="AFC35302.1"/>
    </source>
</evidence>
<dbReference type="PANTHER" id="PTHR10003">
    <property type="entry name" value="SUPEROXIDE DISMUTASE CU-ZN -RELATED"/>
    <property type="match status" value="1"/>
</dbReference>
<dbReference type="InterPro" id="IPR036423">
    <property type="entry name" value="SOD-like_Cu/Zn_dom_sf"/>
</dbReference>
<evidence type="ECO:0000256" key="5">
    <source>
        <dbReference type="ARBA" id="ARBA00023002"/>
    </source>
</evidence>
<keyword evidence="4" id="KW-0049">Antioxidant</keyword>
<dbReference type="Pfam" id="PF00080">
    <property type="entry name" value="Sod_Cu"/>
    <property type="match status" value="1"/>
</dbReference>
<dbReference type="EC" id="1.15.1.1" evidence="9"/>
<keyword evidence="3 9" id="KW-0862">Zinc</keyword>
<keyword evidence="2 9" id="KW-0479">Metal-binding</keyword>
<dbReference type="PROSITE" id="PS00087">
    <property type="entry name" value="SOD_CU_ZN_1"/>
    <property type="match status" value="1"/>
</dbReference>
<comment type="cofactor">
    <cofactor evidence="9">
        <name>Zn(2+)</name>
        <dbReference type="ChEBI" id="CHEBI:29105"/>
    </cofactor>
    <text evidence="9">Binds 1 zinc ion per subunit.</text>
</comment>
<evidence type="ECO:0000256" key="3">
    <source>
        <dbReference type="ARBA" id="ARBA00022833"/>
    </source>
</evidence>
<keyword evidence="10" id="KW-0732">Signal</keyword>
<evidence type="ECO:0000256" key="6">
    <source>
        <dbReference type="ARBA" id="ARBA00023008"/>
    </source>
</evidence>
<feature type="signal peptide" evidence="10">
    <location>
        <begin position="1"/>
        <end position="15"/>
    </location>
</feature>
<evidence type="ECO:0000256" key="4">
    <source>
        <dbReference type="ARBA" id="ARBA00022862"/>
    </source>
</evidence>
<protein>
    <recommendedName>
        <fullName evidence="9">Superoxide dismutase [Cu-Zn]</fullName>
        <ecNumber evidence="9">1.15.1.1</ecNumber>
    </recommendedName>
</protein>
<evidence type="ECO:0000256" key="10">
    <source>
        <dbReference type="SAM" id="SignalP"/>
    </source>
</evidence>
<dbReference type="Gene3D" id="2.60.40.200">
    <property type="entry name" value="Superoxide dismutase, copper/zinc binding domain"/>
    <property type="match status" value="1"/>
</dbReference>
<feature type="domain" description="Superoxide dismutase copper/zinc binding" evidence="11">
    <location>
        <begin position="35"/>
        <end position="168"/>
    </location>
</feature>
<feature type="chain" id="PRO_5012745590" description="Superoxide dismutase [Cu-Zn]" evidence="10">
    <location>
        <begin position="16"/>
        <end position="171"/>
    </location>
</feature>
<dbReference type="AlphaFoldDB" id="H9BE67"/>
<proteinExistence type="evidence at transcript level"/>
<dbReference type="SUPFAM" id="SSF49329">
    <property type="entry name" value="Cu,Zn superoxide dismutase-like"/>
    <property type="match status" value="1"/>
</dbReference>
<evidence type="ECO:0000259" key="11">
    <source>
        <dbReference type="Pfam" id="PF00080"/>
    </source>
</evidence>
<dbReference type="FunFam" id="2.60.40.200:FF:000003">
    <property type="entry name" value="Superoxide dismutase [Cu-Zn], chloroplastic"/>
    <property type="match status" value="1"/>
</dbReference>
<name>H9BE67_ANTPE</name>
<evidence type="ECO:0000256" key="8">
    <source>
        <dbReference type="ARBA" id="ARBA00049204"/>
    </source>
</evidence>
<evidence type="ECO:0000256" key="7">
    <source>
        <dbReference type="ARBA" id="ARBA00023157"/>
    </source>
</evidence>
<dbReference type="GO" id="GO:0004784">
    <property type="term" value="F:superoxide dismutase activity"/>
    <property type="evidence" value="ECO:0007669"/>
    <property type="project" value="UniProtKB-EC"/>
</dbReference>
<dbReference type="InterPro" id="IPR024134">
    <property type="entry name" value="SOD_Cu/Zn_/chaperone"/>
</dbReference>
<evidence type="ECO:0000256" key="9">
    <source>
        <dbReference type="RuleBase" id="RU000393"/>
    </source>
</evidence>
<comment type="function">
    <text evidence="9">Destroys radicals which are normally produced within the cells and which are toxic to biological systems.</text>
</comment>
<comment type="similarity">
    <text evidence="1 9">Belongs to the Cu-Zn superoxide dismutase family.</text>
</comment>
<sequence>MFYVVLAAVALVVNAHHEHAQPTRAIAHLVGENIRGNITFTQQPDGKVHVEGSIVGLPPGHYGFHVHEKGDITGGCGSTGAHFNPEHKEHGHPGDENRHVGDLGNVEFDSNYSSRIDMVDSFLSIVGPHGILGRAVVLREKADDFGRTNHPDSRKTGNAGGRVACGVIGIL</sequence>
<dbReference type="CDD" id="cd00305">
    <property type="entry name" value="Cu-Zn_Superoxide_Dismutase"/>
    <property type="match status" value="1"/>
</dbReference>
<dbReference type="GO" id="GO:0005507">
    <property type="term" value="F:copper ion binding"/>
    <property type="evidence" value="ECO:0007669"/>
    <property type="project" value="InterPro"/>
</dbReference>
<evidence type="ECO:0000256" key="1">
    <source>
        <dbReference type="ARBA" id="ARBA00010457"/>
    </source>
</evidence>